<dbReference type="EMBL" id="CAJVPS010004542">
    <property type="protein sequence ID" value="CAG8605057.1"/>
    <property type="molecule type" value="Genomic_DNA"/>
</dbReference>
<gene>
    <name evidence="1" type="ORF">ALEPTO_LOCUS8315</name>
</gene>
<sequence>MLINTETSTAIAFSIPILVNAKDVKEIHINATYKTAKGYFELFAIVGQFNSSGFALGYLMLDIHQDEDLTKITILTEFFTHFQNLRLWICSYSSFLQNRFLICKHLVKAVGGTANHLIYEEFKRNYEYSFLILKSLENVESQMLSVSDNEQSSAIIQAADRSLQRNNLELEKSVPISNEKFEKEISELKEYLTHMCSEFNIRNLRHVKVLMDASKKSHNMIVDIKKRENKCI</sequence>
<evidence type="ECO:0000313" key="2">
    <source>
        <dbReference type="Proteomes" id="UP000789508"/>
    </source>
</evidence>
<accession>A0A9N9CKH8</accession>
<dbReference type="AlphaFoldDB" id="A0A9N9CKH8"/>
<reference evidence="1" key="1">
    <citation type="submission" date="2021-06" db="EMBL/GenBank/DDBJ databases">
        <authorList>
            <person name="Kallberg Y."/>
            <person name="Tangrot J."/>
            <person name="Rosling A."/>
        </authorList>
    </citation>
    <scope>NUCLEOTIDE SEQUENCE</scope>
    <source>
        <strain evidence="1">FL130A</strain>
    </source>
</reference>
<dbReference type="Proteomes" id="UP000789508">
    <property type="component" value="Unassembled WGS sequence"/>
</dbReference>
<organism evidence="1 2">
    <name type="scientific">Ambispora leptoticha</name>
    <dbReference type="NCBI Taxonomy" id="144679"/>
    <lineage>
        <taxon>Eukaryota</taxon>
        <taxon>Fungi</taxon>
        <taxon>Fungi incertae sedis</taxon>
        <taxon>Mucoromycota</taxon>
        <taxon>Glomeromycotina</taxon>
        <taxon>Glomeromycetes</taxon>
        <taxon>Archaeosporales</taxon>
        <taxon>Ambisporaceae</taxon>
        <taxon>Ambispora</taxon>
    </lineage>
</organism>
<evidence type="ECO:0000313" key="1">
    <source>
        <dbReference type="EMBL" id="CAG8605057.1"/>
    </source>
</evidence>
<keyword evidence="2" id="KW-1185">Reference proteome</keyword>
<dbReference type="OrthoDB" id="2374784at2759"/>
<proteinExistence type="predicted"/>
<comment type="caution">
    <text evidence="1">The sequence shown here is derived from an EMBL/GenBank/DDBJ whole genome shotgun (WGS) entry which is preliminary data.</text>
</comment>
<name>A0A9N9CKH8_9GLOM</name>
<protein>
    <submittedName>
        <fullName evidence="1">7174_t:CDS:1</fullName>
    </submittedName>
</protein>